<dbReference type="GO" id="GO:0051537">
    <property type="term" value="F:2 iron, 2 sulfur cluster binding"/>
    <property type="evidence" value="ECO:0007669"/>
    <property type="project" value="TreeGrafter"/>
</dbReference>
<dbReference type="Pfam" id="PF01491">
    <property type="entry name" value="Frataxin_Cyay"/>
    <property type="match status" value="1"/>
</dbReference>
<dbReference type="GO" id="GO:0008199">
    <property type="term" value="F:ferric iron binding"/>
    <property type="evidence" value="ECO:0007669"/>
    <property type="project" value="InterPro"/>
</dbReference>
<evidence type="ECO:0000256" key="10">
    <source>
        <dbReference type="ARBA" id="ARBA00023004"/>
    </source>
</evidence>
<dbReference type="InterPro" id="IPR036524">
    <property type="entry name" value="Frataxin/CyaY_sf"/>
</dbReference>
<proteinExistence type="inferred from homology"/>
<comment type="function">
    <text evidence="13">Modulates the RNA-binding activity of ACO1. May be involved in the cytoplasmic iron-sulfur protein biogenesis. May contribute to oxidative stress resistance and overall cell survival.</text>
</comment>
<dbReference type="SMART" id="SM01219">
    <property type="entry name" value="Frataxin_Cyay"/>
    <property type="match status" value="1"/>
</dbReference>
<keyword evidence="8" id="KW-0809">Transit peptide</keyword>
<comment type="similarity">
    <text evidence="2">Belongs to the frataxin family.</text>
</comment>
<dbReference type="PROSITE" id="PS50810">
    <property type="entry name" value="FRATAXIN_2"/>
    <property type="match status" value="1"/>
</dbReference>
<dbReference type="SUPFAM" id="SSF55387">
    <property type="entry name" value="Frataxin/Nqo15-like"/>
    <property type="match status" value="1"/>
</dbReference>
<dbReference type="NCBIfam" id="TIGR03422">
    <property type="entry name" value="mito_frataxin"/>
    <property type="match status" value="1"/>
</dbReference>
<dbReference type="EC" id="1.16.3.1" evidence="3"/>
<dbReference type="Gene3D" id="3.30.920.10">
    <property type="entry name" value="Frataxin/CyaY"/>
    <property type="match status" value="1"/>
</dbReference>
<organism evidence="16 17">
    <name type="scientific">Anser cygnoides</name>
    <name type="common">Swan goose</name>
    <dbReference type="NCBI Taxonomy" id="8845"/>
    <lineage>
        <taxon>Eukaryota</taxon>
        <taxon>Metazoa</taxon>
        <taxon>Chordata</taxon>
        <taxon>Craniata</taxon>
        <taxon>Vertebrata</taxon>
        <taxon>Euteleostomi</taxon>
        <taxon>Archelosauria</taxon>
        <taxon>Archosauria</taxon>
        <taxon>Dinosauria</taxon>
        <taxon>Saurischia</taxon>
        <taxon>Theropoda</taxon>
        <taxon>Coelurosauria</taxon>
        <taxon>Aves</taxon>
        <taxon>Neognathae</taxon>
        <taxon>Galloanserae</taxon>
        <taxon>Anseriformes</taxon>
        <taxon>Anatidae</taxon>
        <taxon>Anserinae</taxon>
        <taxon>Anser</taxon>
    </lineage>
</organism>
<dbReference type="InterPro" id="IPR020895">
    <property type="entry name" value="Frataxin_CS"/>
</dbReference>
<dbReference type="PRINTS" id="PR00904">
    <property type="entry name" value="FRATAXIN"/>
</dbReference>
<evidence type="ECO:0000256" key="6">
    <source>
        <dbReference type="ARBA" id="ARBA00022448"/>
    </source>
</evidence>
<comment type="subcellular location">
    <subcellularLocation>
        <location evidence="1">Mitochondrion</location>
    </subcellularLocation>
</comment>
<keyword evidence="11" id="KW-0406">Ion transport</keyword>
<keyword evidence="17" id="KW-1185">Reference proteome</keyword>
<evidence type="ECO:0000256" key="2">
    <source>
        <dbReference type="ARBA" id="ARBA00008183"/>
    </source>
</evidence>
<dbReference type="GO" id="GO:0016226">
    <property type="term" value="P:iron-sulfur cluster assembly"/>
    <property type="evidence" value="ECO:0007669"/>
    <property type="project" value="InterPro"/>
</dbReference>
<evidence type="ECO:0000256" key="4">
    <source>
        <dbReference type="ARBA" id="ARBA00014720"/>
    </source>
</evidence>
<evidence type="ECO:0000256" key="7">
    <source>
        <dbReference type="ARBA" id="ARBA00022496"/>
    </source>
</evidence>
<reference evidence="16" key="1">
    <citation type="submission" date="2025-08" db="UniProtKB">
        <authorList>
            <consortium name="Ensembl"/>
        </authorList>
    </citation>
    <scope>IDENTIFICATION</scope>
</reference>
<evidence type="ECO:0000256" key="13">
    <source>
        <dbReference type="ARBA" id="ARBA00045532"/>
    </source>
</evidence>
<dbReference type="PROSITE" id="PS01344">
    <property type="entry name" value="FRATAXIN_1"/>
    <property type="match status" value="1"/>
</dbReference>
<evidence type="ECO:0000313" key="17">
    <source>
        <dbReference type="Proteomes" id="UP000694521"/>
    </source>
</evidence>
<evidence type="ECO:0000256" key="3">
    <source>
        <dbReference type="ARBA" id="ARBA00013107"/>
    </source>
</evidence>
<dbReference type="GO" id="GO:0006879">
    <property type="term" value="P:intracellular iron ion homeostasis"/>
    <property type="evidence" value="ECO:0007669"/>
    <property type="project" value="UniProtKB-KW"/>
</dbReference>
<dbReference type="InterPro" id="IPR017789">
    <property type="entry name" value="Frataxin"/>
</dbReference>
<dbReference type="Ensembl" id="ENSACDT00005009898.1">
    <property type="protein sequence ID" value="ENSACDP00005008240.1"/>
    <property type="gene ID" value="ENSACDG00005006030.1"/>
</dbReference>
<dbReference type="PANTHER" id="PTHR16821">
    <property type="entry name" value="FRATAXIN"/>
    <property type="match status" value="1"/>
</dbReference>
<keyword evidence="10" id="KW-0408">Iron</keyword>
<dbReference type="InterPro" id="IPR002908">
    <property type="entry name" value="Frataxin/CyaY"/>
</dbReference>
<accession>A0A8B9DKT4</accession>
<evidence type="ECO:0000256" key="1">
    <source>
        <dbReference type="ARBA" id="ARBA00004173"/>
    </source>
</evidence>
<dbReference type="GO" id="GO:0008198">
    <property type="term" value="F:ferrous iron binding"/>
    <property type="evidence" value="ECO:0007669"/>
    <property type="project" value="TreeGrafter"/>
</dbReference>
<evidence type="ECO:0000256" key="8">
    <source>
        <dbReference type="ARBA" id="ARBA00022946"/>
    </source>
</evidence>
<name>A0A8B9DKT4_ANSCY</name>
<dbReference type="AlphaFoldDB" id="A0A8B9DKT4"/>
<dbReference type="GO" id="GO:0006826">
    <property type="term" value="P:iron ion transport"/>
    <property type="evidence" value="ECO:0007669"/>
    <property type="project" value="UniProtKB-KW"/>
</dbReference>
<reference evidence="16" key="2">
    <citation type="submission" date="2025-09" db="UniProtKB">
        <authorList>
            <consortium name="Ensembl"/>
        </authorList>
    </citation>
    <scope>IDENTIFICATION</scope>
</reference>
<protein>
    <recommendedName>
        <fullName evidence="4">Frataxin, mitochondrial</fullName>
        <ecNumber evidence="3">1.16.3.1</ecNumber>
    </recommendedName>
</protein>
<evidence type="ECO:0000256" key="15">
    <source>
        <dbReference type="ARBA" id="ARBA00047990"/>
    </source>
</evidence>
<evidence type="ECO:0000313" key="16">
    <source>
        <dbReference type="Ensembl" id="ENSACDP00005008240.1"/>
    </source>
</evidence>
<evidence type="ECO:0000256" key="9">
    <source>
        <dbReference type="ARBA" id="ARBA00023002"/>
    </source>
</evidence>
<evidence type="ECO:0000256" key="5">
    <source>
        <dbReference type="ARBA" id="ARBA00022434"/>
    </source>
</evidence>
<evidence type="ECO:0000256" key="14">
    <source>
        <dbReference type="ARBA" id="ARBA00046911"/>
    </source>
</evidence>
<dbReference type="Proteomes" id="UP000694521">
    <property type="component" value="Unplaced"/>
</dbReference>
<dbReference type="PANTHER" id="PTHR16821:SF2">
    <property type="entry name" value="FRATAXIN, MITOCHONDRIAL"/>
    <property type="match status" value="1"/>
</dbReference>
<keyword evidence="7" id="KW-0410">Iron transport</keyword>
<dbReference type="GO" id="GO:0034986">
    <property type="term" value="F:iron chaperone activity"/>
    <property type="evidence" value="ECO:0007669"/>
    <property type="project" value="TreeGrafter"/>
</dbReference>
<sequence length="112" mass="12809">MIQDLGTSSELLEKELCLFTWKLLQLLKENGVLTVKLGGDMGTYVINKQTPNRQIWLSSPTSGPKRYDWTGRNWVYSHDRVSLHELLSKEFSTALKTKLDLSCLIYSGKEDT</sequence>
<dbReference type="GO" id="GO:0004322">
    <property type="term" value="F:ferroxidase activity"/>
    <property type="evidence" value="ECO:0007669"/>
    <property type="project" value="UniProtKB-EC"/>
</dbReference>
<keyword evidence="6" id="KW-0813">Transport</keyword>
<evidence type="ECO:0000256" key="11">
    <source>
        <dbReference type="ARBA" id="ARBA00023065"/>
    </source>
</evidence>
<keyword evidence="5" id="KW-0409">Iron storage</keyword>
<evidence type="ECO:0000256" key="12">
    <source>
        <dbReference type="ARBA" id="ARBA00023128"/>
    </source>
</evidence>
<dbReference type="GO" id="GO:0005739">
    <property type="term" value="C:mitochondrion"/>
    <property type="evidence" value="ECO:0007669"/>
    <property type="project" value="UniProtKB-SubCell"/>
</dbReference>
<keyword evidence="9" id="KW-0560">Oxidoreductase</keyword>
<comment type="catalytic activity">
    <reaction evidence="15">
        <text>4 Fe(2+) + O2 + 4 H(+) = 4 Fe(3+) + 2 H2O</text>
        <dbReference type="Rhea" id="RHEA:11148"/>
        <dbReference type="ChEBI" id="CHEBI:15377"/>
        <dbReference type="ChEBI" id="CHEBI:15378"/>
        <dbReference type="ChEBI" id="CHEBI:15379"/>
        <dbReference type="ChEBI" id="CHEBI:29033"/>
        <dbReference type="ChEBI" id="CHEBI:29034"/>
        <dbReference type="EC" id="1.16.3.1"/>
    </reaction>
</comment>
<comment type="subunit">
    <text evidence="14">Interacts with ACO1. Interacts with ISCU (cytoplasmic form).</text>
</comment>
<dbReference type="NCBIfam" id="TIGR03421">
    <property type="entry name" value="FeS_CyaY"/>
    <property type="match status" value="1"/>
</dbReference>
<keyword evidence="12" id="KW-0496">Mitochondrion</keyword>